<dbReference type="Proteomes" id="UP000606499">
    <property type="component" value="Unassembled WGS sequence"/>
</dbReference>
<organism evidence="2 3">
    <name type="scientific">Agathobaculum faecis</name>
    <dbReference type="NCBI Taxonomy" id="2763013"/>
    <lineage>
        <taxon>Bacteria</taxon>
        <taxon>Bacillati</taxon>
        <taxon>Bacillota</taxon>
        <taxon>Clostridia</taxon>
        <taxon>Eubacteriales</taxon>
        <taxon>Butyricicoccaceae</taxon>
        <taxon>Agathobaculum</taxon>
    </lineage>
</organism>
<dbReference type="RefSeq" id="WP_186950313.1">
    <property type="nucleotide sequence ID" value="NZ_JACOPL010000021.1"/>
</dbReference>
<evidence type="ECO:0000313" key="3">
    <source>
        <dbReference type="Proteomes" id="UP000606499"/>
    </source>
</evidence>
<comment type="caution">
    <text evidence="2">The sequence shown here is derived from an EMBL/GenBank/DDBJ whole genome shotgun (WGS) entry which is preliminary data.</text>
</comment>
<dbReference type="EMBL" id="JACOPL010000021">
    <property type="protein sequence ID" value="MBC5726618.1"/>
    <property type="molecule type" value="Genomic_DNA"/>
</dbReference>
<sequence>MYRIKAPSESYERKIGGIRFIKGVAETDDAWLASWFSGRPGFTVELVPVEDPAEGTEEKPVAQAKKPAGKRGKQDDKGKADDAGEKPAVDGAGADA</sequence>
<accession>A0A923LXP6</accession>
<evidence type="ECO:0000256" key="1">
    <source>
        <dbReference type="SAM" id="MobiDB-lite"/>
    </source>
</evidence>
<protein>
    <submittedName>
        <fullName evidence="2">Uncharacterized protein</fullName>
    </submittedName>
</protein>
<gene>
    <name evidence="2" type="ORF">H8S45_14275</name>
</gene>
<name>A0A923LXP6_9FIRM</name>
<proteinExistence type="predicted"/>
<feature type="compositionally biased region" description="Basic and acidic residues" evidence="1">
    <location>
        <begin position="72"/>
        <end position="88"/>
    </location>
</feature>
<evidence type="ECO:0000313" key="2">
    <source>
        <dbReference type="EMBL" id="MBC5726618.1"/>
    </source>
</evidence>
<feature type="region of interest" description="Disordered" evidence="1">
    <location>
        <begin position="49"/>
        <end position="96"/>
    </location>
</feature>
<keyword evidence="3" id="KW-1185">Reference proteome</keyword>
<dbReference type="AlphaFoldDB" id="A0A923LXP6"/>
<reference evidence="2" key="1">
    <citation type="submission" date="2020-08" db="EMBL/GenBank/DDBJ databases">
        <title>Genome public.</title>
        <authorList>
            <person name="Liu C."/>
            <person name="Sun Q."/>
        </authorList>
    </citation>
    <scope>NUCLEOTIDE SEQUENCE</scope>
    <source>
        <strain evidence="2">NSJ-28</strain>
    </source>
</reference>